<keyword evidence="1" id="KW-0175">Coiled coil</keyword>
<dbReference type="AlphaFoldDB" id="A0A914CHX0"/>
<evidence type="ECO:0000313" key="4">
    <source>
        <dbReference type="WBParaSite" id="ACRNAN_scaffold10550.g13104.t1"/>
    </source>
</evidence>
<dbReference type="WBParaSite" id="ACRNAN_scaffold10550.g13104.t1">
    <property type="protein sequence ID" value="ACRNAN_scaffold10550.g13104.t1"/>
    <property type="gene ID" value="ACRNAN_scaffold10550.g13104"/>
</dbReference>
<reference evidence="4" key="1">
    <citation type="submission" date="2022-11" db="UniProtKB">
        <authorList>
            <consortium name="WormBaseParasite"/>
        </authorList>
    </citation>
    <scope>IDENTIFICATION</scope>
</reference>
<protein>
    <submittedName>
        <fullName evidence="4">Uncharacterized protein</fullName>
    </submittedName>
</protein>
<accession>A0A914CHX0</accession>
<proteinExistence type="predicted"/>
<sequence length="281" mass="31783">MSTPLYSPLFIYPPTKKRRAPRRGRPRAHPEPIDTLGTIIDVRRRPPKDAIGNGECISLPSSISLPSGSSSKDLAPSVMTSSTSHFEEGLSSHQIHAVNMQNEKNIMSKHDGMASQMAYDETIARSEDIPTEVEVDVEIEASDSMPRLRSRVARQIAEPPPQHPSHRAVVHYEQSMPLDFDPQTCNDIEILRHRLMEAYGELDELQHLPPTVQHLQNENDFLRETIASREDRIQQLEGILLERNMNLRQLLSENFLMSARLKRLQSEFGVDAVKDALKGLN</sequence>
<evidence type="ECO:0000256" key="1">
    <source>
        <dbReference type="SAM" id="Coils"/>
    </source>
</evidence>
<keyword evidence="3" id="KW-1185">Reference proteome</keyword>
<evidence type="ECO:0000313" key="3">
    <source>
        <dbReference type="Proteomes" id="UP000887540"/>
    </source>
</evidence>
<feature type="region of interest" description="Disordered" evidence="2">
    <location>
        <begin position="1"/>
        <end position="37"/>
    </location>
</feature>
<organism evidence="3 4">
    <name type="scientific">Acrobeloides nanus</name>
    <dbReference type="NCBI Taxonomy" id="290746"/>
    <lineage>
        <taxon>Eukaryota</taxon>
        <taxon>Metazoa</taxon>
        <taxon>Ecdysozoa</taxon>
        <taxon>Nematoda</taxon>
        <taxon>Chromadorea</taxon>
        <taxon>Rhabditida</taxon>
        <taxon>Tylenchina</taxon>
        <taxon>Cephalobomorpha</taxon>
        <taxon>Cephaloboidea</taxon>
        <taxon>Cephalobidae</taxon>
        <taxon>Acrobeloides</taxon>
    </lineage>
</organism>
<feature type="compositionally biased region" description="Basic residues" evidence="2">
    <location>
        <begin position="15"/>
        <end position="27"/>
    </location>
</feature>
<name>A0A914CHX0_9BILA</name>
<dbReference type="Proteomes" id="UP000887540">
    <property type="component" value="Unplaced"/>
</dbReference>
<evidence type="ECO:0000256" key="2">
    <source>
        <dbReference type="SAM" id="MobiDB-lite"/>
    </source>
</evidence>
<feature type="coiled-coil region" evidence="1">
    <location>
        <begin position="188"/>
        <end position="232"/>
    </location>
</feature>